<keyword evidence="6" id="KW-1133">Transmembrane helix</keyword>
<dbReference type="PANTHER" id="PTHR11214:SF3">
    <property type="entry name" value="BETA-1,3-GALACTOSYLTRANSFERASE 6"/>
    <property type="match status" value="1"/>
</dbReference>
<keyword evidence="10" id="KW-1185">Reference proteome</keyword>
<keyword evidence="2" id="KW-0328">Glycosyltransferase</keyword>
<keyword evidence="5" id="KW-0735">Signal-anchor</keyword>
<proteinExistence type="predicted"/>
<organism evidence="9 10">
    <name type="scientific">Oceanimonas smirnovii</name>
    <dbReference type="NCBI Taxonomy" id="264574"/>
    <lineage>
        <taxon>Bacteria</taxon>
        <taxon>Pseudomonadati</taxon>
        <taxon>Pseudomonadota</taxon>
        <taxon>Gammaproteobacteria</taxon>
        <taxon>Aeromonadales</taxon>
        <taxon>Aeromonadaceae</taxon>
        <taxon>Oceanimonas</taxon>
    </lineage>
</organism>
<evidence type="ECO:0000256" key="6">
    <source>
        <dbReference type="ARBA" id="ARBA00022989"/>
    </source>
</evidence>
<keyword evidence="4" id="KW-0812">Transmembrane</keyword>
<evidence type="ECO:0000256" key="4">
    <source>
        <dbReference type="ARBA" id="ARBA00022692"/>
    </source>
</evidence>
<evidence type="ECO:0000256" key="5">
    <source>
        <dbReference type="ARBA" id="ARBA00022968"/>
    </source>
</evidence>
<dbReference type="EMBL" id="JBGFTR010000021">
    <property type="protein sequence ID" value="MFH7566176.1"/>
    <property type="molecule type" value="Genomic_DNA"/>
</dbReference>
<evidence type="ECO:0000256" key="1">
    <source>
        <dbReference type="ARBA" id="ARBA00004323"/>
    </source>
</evidence>
<name>A0ABW7P4F1_9GAMM</name>
<keyword evidence="8" id="KW-0472">Membrane</keyword>
<reference evidence="9 10" key="1">
    <citation type="submission" date="2024-08" db="EMBL/GenBank/DDBJ databases">
        <title>Oceanimonas smirnovii Genome sequencing and assembly.</title>
        <authorList>
            <person name="Tang B."/>
        </authorList>
    </citation>
    <scope>NUCLEOTIDE SEQUENCE [LARGE SCALE GENOMIC DNA]</scope>
    <source>
        <strain evidence="9 10">OS2020-119</strain>
    </source>
</reference>
<dbReference type="InterPro" id="IPR029044">
    <property type="entry name" value="Nucleotide-diphossugar_trans"/>
</dbReference>
<evidence type="ECO:0000313" key="9">
    <source>
        <dbReference type="EMBL" id="MFH7566176.1"/>
    </source>
</evidence>
<dbReference type="Pfam" id="PF01762">
    <property type="entry name" value="Galactosyl_T"/>
    <property type="match status" value="1"/>
</dbReference>
<keyword evidence="7" id="KW-0333">Golgi apparatus</keyword>
<sequence length="1359" mass="155989">MKQLVRSLVRNSKTKPKIEGYIELFTHDYFEGWAIHKEQQPISIDIELKGERFSVSPQWLQRDDVMAIHGQDFRNAGFSAQWPDKIKNILKTETITKNEIMIKANNTTLTITGVLPEASPLEQAPLLKSKPAVTGLGNAVIENFNHFSIRGYFLSESASTPKLIISSSNELQNWPVLWQSETVTLEEGLATETHKHSFEIEVPGYAWEAALQKEQQEINIQLSAEKFDFFESIILTQEKSAQWLHQISLLNEDNKLQYYGLIAIEHLRFSGLQKALDPRTKAFYQNFADKMQLTDFLNTDNKESGTLELKIENSIPFETQQLWQAQKNLNKKLIGQPEEVYSSVMSVHNELKLIGNIKKSFLQSVVPLLAKKNQLLQLKQLIDFKEFYSLDHSENAWEVSLAIAPLVADKQIKRATDALWRLAKMLDKGWLNTECIWFAVNHIQMLEEHGELGQSDAEKARYAVISILDGFHGEWFSRLHDTMLQQTAVDMLARLHLMSDYQQRDVIKVTIRHYGLSPDFWNKVIQAGLDNLADSLFQRAHRYWLQVEQAFLSIDQLPAQWRSVAQALDFYERQGNHEAAYIRREMITALLHDPNTNQDELLELLEKAIADDPMEAVRYAAHPMLQDNTAQHLLETYRHEIPEALRLNTERGSSVTYQAQVTAAQQLRDGQLDTNALVALNNWPAMFLSIDMLVTKMVNEPASIDDHLHLLDYYLQQVIALNSDAFWLPAPVCTALANLNQLASSHAPLRSLLLQIQSLITNKYGDLHNSLFAQDKAASPAATQLTAAGWPQDTLVVIYSCRAYLDSRIKAIRETWLKDLQERNIPYVIMVGDGEDKLNGDVLELNVSDTYEDLPHKSLKLFDWVYHNTNAQYVLKIDDDCYLDVDKYFGTLAYRKHHYYGRVIHRPVGGMDRAWHHSKSKTERARKAIDKSPEPALYADGGGGYTLSRIAMQNLLEAATSIRGKRLIINSFMEDKLVGDLLAINHIRPSNEDYECYQRRRTFGAASPVGMWENIFFPSRLTPTQVTHLDTDKVQAQVSKYNKQDQLWPKKLWQSCWPVNIHLNSNQLELMTEQKKAFTLLQQELFVIAAMRNEMIMLPHFLAHYRKLGVKAFIITDNCSDDGTREYLLEQSDVLLYSADTEYKHSQYGVAWQQAMLANHCTGKWALIADADELLVYPGHENKTLIDYVSEVEAEGYDCIRTDMIDMYPLGDLSEADFTKNAPFEVANWHDKEPLKEWALGSGWFSNSKNWASSLRHRIDNNAEPNAFVSQKYALIKYKPWMRFSQGIHYAAGINAANTAIQFCHFKYHAGFKAKVEEEIKRKQHYDGAKEYQRYLAMMAEAKGKFADKTFSTTYKYKV</sequence>
<comment type="caution">
    <text evidence="9">The sequence shown here is derived from an EMBL/GenBank/DDBJ whole genome shotgun (WGS) entry which is preliminary data.</text>
</comment>
<dbReference type="RefSeq" id="WP_395545719.1">
    <property type="nucleotide sequence ID" value="NZ_JBGFTR010000021.1"/>
</dbReference>
<dbReference type="Pfam" id="PF13704">
    <property type="entry name" value="Glyco_tranf_2_4"/>
    <property type="match status" value="1"/>
</dbReference>
<evidence type="ECO:0000256" key="2">
    <source>
        <dbReference type="ARBA" id="ARBA00022676"/>
    </source>
</evidence>
<dbReference type="Proteomes" id="UP001610706">
    <property type="component" value="Unassembled WGS sequence"/>
</dbReference>
<comment type="subcellular location">
    <subcellularLocation>
        <location evidence="1">Golgi apparatus membrane</location>
        <topology evidence="1">Single-pass type II membrane protein</topology>
    </subcellularLocation>
</comment>
<dbReference type="InterPro" id="IPR002659">
    <property type="entry name" value="Glyco_trans_31"/>
</dbReference>
<evidence type="ECO:0000256" key="8">
    <source>
        <dbReference type="ARBA" id="ARBA00023136"/>
    </source>
</evidence>
<evidence type="ECO:0000256" key="7">
    <source>
        <dbReference type="ARBA" id="ARBA00023034"/>
    </source>
</evidence>
<dbReference type="SUPFAM" id="SSF53448">
    <property type="entry name" value="Nucleotide-diphospho-sugar transferases"/>
    <property type="match status" value="1"/>
</dbReference>
<dbReference type="PANTHER" id="PTHR11214">
    <property type="entry name" value="BETA-1,3-N-ACETYLGLUCOSAMINYLTRANSFERASE"/>
    <property type="match status" value="1"/>
</dbReference>
<protein>
    <submittedName>
        <fullName evidence="9">Glycosyltransferase family 2 protein</fullName>
    </submittedName>
</protein>
<keyword evidence="3" id="KW-0808">Transferase</keyword>
<gene>
    <name evidence="9" type="ORF">AB9R89_12660</name>
</gene>
<dbReference type="Gene3D" id="3.90.550.50">
    <property type="match status" value="1"/>
</dbReference>
<evidence type="ECO:0000313" key="10">
    <source>
        <dbReference type="Proteomes" id="UP001610706"/>
    </source>
</evidence>
<accession>A0ABW7P4F1</accession>
<evidence type="ECO:0000256" key="3">
    <source>
        <dbReference type="ARBA" id="ARBA00022679"/>
    </source>
</evidence>